<dbReference type="PANTHER" id="PTHR10857">
    <property type="entry name" value="COPINE"/>
    <property type="match status" value="1"/>
</dbReference>
<dbReference type="PANTHER" id="PTHR10857:SF22">
    <property type="entry name" value="COPINE-3"/>
    <property type="match status" value="1"/>
</dbReference>
<dbReference type="FunFam" id="2.60.40.150:FF:000099">
    <property type="entry name" value="Copine 3"/>
    <property type="match status" value="1"/>
</dbReference>
<reference evidence="4" key="1">
    <citation type="submission" date="2025-08" db="UniProtKB">
        <authorList>
            <consortium name="Ensembl"/>
        </authorList>
    </citation>
    <scope>IDENTIFICATION</scope>
</reference>
<dbReference type="Pfam" id="PF07002">
    <property type="entry name" value="Copine"/>
    <property type="match status" value="1"/>
</dbReference>
<dbReference type="InterPro" id="IPR010734">
    <property type="entry name" value="Copine_C"/>
</dbReference>
<evidence type="ECO:0000256" key="1">
    <source>
        <dbReference type="ARBA" id="ARBA00009048"/>
    </source>
</evidence>
<protein>
    <submittedName>
        <fullName evidence="4">Copine 3</fullName>
    </submittedName>
</protein>
<dbReference type="Gene3D" id="2.60.40.150">
    <property type="entry name" value="C2 domain"/>
    <property type="match status" value="2"/>
</dbReference>
<organism evidence="4 5">
    <name type="scientific">Gadus morhua</name>
    <name type="common">Atlantic cod</name>
    <dbReference type="NCBI Taxonomy" id="8049"/>
    <lineage>
        <taxon>Eukaryota</taxon>
        <taxon>Metazoa</taxon>
        <taxon>Chordata</taxon>
        <taxon>Craniata</taxon>
        <taxon>Vertebrata</taxon>
        <taxon>Euteleostomi</taxon>
        <taxon>Actinopterygii</taxon>
        <taxon>Neopterygii</taxon>
        <taxon>Teleostei</taxon>
        <taxon>Neoteleostei</taxon>
        <taxon>Acanthomorphata</taxon>
        <taxon>Zeiogadaria</taxon>
        <taxon>Gadariae</taxon>
        <taxon>Gadiformes</taxon>
        <taxon>Gadoidei</taxon>
        <taxon>Gadidae</taxon>
        <taxon>Gadus</taxon>
    </lineage>
</organism>
<dbReference type="InterPro" id="IPR035892">
    <property type="entry name" value="C2_domain_sf"/>
</dbReference>
<name>A0A8C5CQT3_GADMO</name>
<dbReference type="GeneTree" id="ENSGT00940000154968"/>
<sequence length="546" mass="60499">MATGGPVPVVPLQCVTKVELTISCENLMDMDVFSKSDPLCALYIESGTGWYEFGRTEMVLNCLNPRFSKKFKIDYFFETLQKLKFCVYDIDNDTYDLGDDDFLGELECTLGQIVSCRRMTRPLLLKDRRTAGKGTITICAEEIQDNRVAHFEVSARKLDKKVQQPGLTTHSSLLFNRLISACVAQVVKNNLNPTWRPFRITVQSLCGGDVEKPIRVDCYDHYTNGAHSIIGSFVTTLSQLEAGTYTSPAEFACVNRKKSERKPGYKNSGVICIKRCEVVKEYTFLNYIMGGCQLNFTVAIDFTASNGDPRSPQSLHFIDPQGYNEYLAAIWAVGSVIQDYDSTKSFPAFGFGAIVPPTGTSISVEMRPMLYMLTMNTCGFPCSGIEGVVSAYQQCLPVVKLYGPTCFAPIINHVACFARQAMQQNTASQYFVLLIITDGVITDMDQTLTAVVNASRLPMSIIIIGVGAADFGAMEFLDSDDKLLRSSRGDVAFRDIVQFVPFRAFKANSIALAQSVLAELPDQVGRFFNFFKLKPPNEDSSQASTL</sequence>
<dbReference type="AlphaFoldDB" id="A0A8C5CQT3"/>
<evidence type="ECO:0000313" key="4">
    <source>
        <dbReference type="Ensembl" id="ENSGMOP00000064241.1"/>
    </source>
</evidence>
<dbReference type="SMART" id="SM00239">
    <property type="entry name" value="C2"/>
    <property type="match status" value="2"/>
</dbReference>
<dbReference type="GO" id="GO:0005886">
    <property type="term" value="C:plasma membrane"/>
    <property type="evidence" value="ECO:0007669"/>
    <property type="project" value="TreeGrafter"/>
</dbReference>
<dbReference type="GO" id="GO:0005544">
    <property type="term" value="F:calcium-dependent phospholipid binding"/>
    <property type="evidence" value="ECO:0007669"/>
    <property type="project" value="InterPro"/>
</dbReference>
<dbReference type="SMART" id="SM00327">
    <property type="entry name" value="VWA"/>
    <property type="match status" value="1"/>
</dbReference>
<dbReference type="CDD" id="cd04047">
    <property type="entry name" value="C2B_Copine"/>
    <property type="match status" value="1"/>
</dbReference>
<evidence type="ECO:0000259" key="3">
    <source>
        <dbReference type="PROSITE" id="PS50004"/>
    </source>
</evidence>
<dbReference type="SUPFAM" id="SSF49562">
    <property type="entry name" value="C2 domain (Calcium/lipid-binding domain, CaLB)"/>
    <property type="match status" value="2"/>
</dbReference>
<gene>
    <name evidence="4" type="primary">CPNE3</name>
</gene>
<dbReference type="InterPro" id="IPR000008">
    <property type="entry name" value="C2_dom"/>
</dbReference>
<dbReference type="InterPro" id="IPR045052">
    <property type="entry name" value="Copine"/>
</dbReference>
<keyword evidence="2" id="KW-0677">Repeat</keyword>
<accession>A0A8C5CQT3</accession>
<comment type="similarity">
    <text evidence="1">Belongs to the copine family.</text>
</comment>
<dbReference type="GO" id="GO:0071277">
    <property type="term" value="P:cellular response to calcium ion"/>
    <property type="evidence" value="ECO:0007669"/>
    <property type="project" value="TreeGrafter"/>
</dbReference>
<reference evidence="4" key="2">
    <citation type="submission" date="2025-09" db="UniProtKB">
        <authorList>
            <consortium name="Ensembl"/>
        </authorList>
    </citation>
    <scope>IDENTIFICATION</scope>
</reference>
<dbReference type="InterPro" id="IPR036465">
    <property type="entry name" value="vWFA_dom_sf"/>
</dbReference>
<evidence type="ECO:0000313" key="5">
    <source>
        <dbReference type="Proteomes" id="UP000694546"/>
    </source>
</evidence>
<dbReference type="Ensembl" id="ENSGMOT00000068211.1">
    <property type="protein sequence ID" value="ENSGMOP00000064241.1"/>
    <property type="gene ID" value="ENSGMOG00000013460.2"/>
</dbReference>
<proteinExistence type="inferred from homology"/>
<dbReference type="GO" id="GO:0038128">
    <property type="term" value="P:ERBB2 signaling pathway"/>
    <property type="evidence" value="ECO:0007669"/>
    <property type="project" value="TreeGrafter"/>
</dbReference>
<dbReference type="InterPro" id="IPR037768">
    <property type="entry name" value="C2B_Copine"/>
</dbReference>
<dbReference type="PROSITE" id="PS50004">
    <property type="entry name" value="C2"/>
    <property type="match status" value="1"/>
</dbReference>
<dbReference type="Pfam" id="PF00168">
    <property type="entry name" value="C2"/>
    <property type="match status" value="2"/>
</dbReference>
<evidence type="ECO:0000256" key="2">
    <source>
        <dbReference type="ARBA" id="ARBA00022737"/>
    </source>
</evidence>
<dbReference type="GO" id="GO:0030971">
    <property type="term" value="F:receptor tyrosine kinase binding"/>
    <property type="evidence" value="ECO:0007669"/>
    <property type="project" value="TreeGrafter"/>
</dbReference>
<dbReference type="SUPFAM" id="SSF53300">
    <property type="entry name" value="vWA-like"/>
    <property type="match status" value="1"/>
</dbReference>
<keyword evidence="5" id="KW-1185">Reference proteome</keyword>
<dbReference type="Proteomes" id="UP000694546">
    <property type="component" value="Chromosome 23"/>
</dbReference>
<dbReference type="CDD" id="cd04048">
    <property type="entry name" value="C2A_Copine"/>
    <property type="match status" value="1"/>
</dbReference>
<feature type="domain" description="C2" evidence="3">
    <location>
        <begin position="1"/>
        <end position="123"/>
    </location>
</feature>
<dbReference type="OMA" id="IICIKRC"/>
<dbReference type="InterPro" id="IPR002035">
    <property type="entry name" value="VWF_A"/>
</dbReference>